<dbReference type="InterPro" id="IPR000515">
    <property type="entry name" value="MetI-like"/>
</dbReference>
<name>A0A433XL25_9HYPH</name>
<feature type="transmembrane region" description="Helical" evidence="11">
    <location>
        <begin position="7"/>
        <end position="33"/>
    </location>
</feature>
<dbReference type="CDD" id="cd06261">
    <property type="entry name" value="TM_PBP2"/>
    <property type="match status" value="1"/>
</dbReference>
<dbReference type="PROSITE" id="PS50928">
    <property type="entry name" value="ABC_TM1"/>
    <property type="match status" value="1"/>
</dbReference>
<dbReference type="InterPro" id="IPR035906">
    <property type="entry name" value="MetI-like_sf"/>
</dbReference>
<evidence type="ECO:0000256" key="7">
    <source>
        <dbReference type="ARBA" id="ARBA00022692"/>
    </source>
</evidence>
<accession>A0A433XL25</accession>
<evidence type="ECO:0000256" key="3">
    <source>
        <dbReference type="ARBA" id="ARBA00009047"/>
    </source>
</evidence>
<keyword evidence="4 11" id="KW-0813">Transport</keyword>
<comment type="similarity">
    <text evidence="3">Belongs to the binding-protein-dependent transport system permease family. MalFG subfamily.</text>
</comment>
<keyword evidence="5" id="KW-1003">Cell membrane</keyword>
<dbReference type="RefSeq" id="WP_127186909.1">
    <property type="nucleotide sequence ID" value="NZ_RZNJ01000001.1"/>
</dbReference>
<dbReference type="OrthoDB" id="9815445at2"/>
<dbReference type="Proteomes" id="UP000281547">
    <property type="component" value="Unassembled WGS sequence"/>
</dbReference>
<evidence type="ECO:0000256" key="5">
    <source>
        <dbReference type="ARBA" id="ARBA00022475"/>
    </source>
</evidence>
<evidence type="ECO:0000313" key="14">
    <source>
        <dbReference type="Proteomes" id="UP000281547"/>
    </source>
</evidence>
<evidence type="ECO:0000256" key="8">
    <source>
        <dbReference type="ARBA" id="ARBA00022989"/>
    </source>
</evidence>
<dbReference type="AlphaFoldDB" id="A0A433XL25"/>
<feature type="transmembrane region" description="Helical" evidence="11">
    <location>
        <begin position="184"/>
        <end position="206"/>
    </location>
</feature>
<dbReference type="GO" id="GO:0005886">
    <property type="term" value="C:plasma membrane"/>
    <property type="evidence" value="ECO:0007669"/>
    <property type="project" value="UniProtKB-SubCell"/>
</dbReference>
<dbReference type="EMBL" id="RZNJ01000001">
    <property type="protein sequence ID" value="RUT34790.1"/>
    <property type="molecule type" value="Genomic_DNA"/>
</dbReference>
<protein>
    <recommendedName>
        <fullName evidence="10">Maltose/maltodextrin transport system permease protein MalG</fullName>
    </recommendedName>
</protein>
<reference evidence="13 14" key="1">
    <citation type="journal article" date="2016" name="Int. J. Syst. Evol. Microbiol.">
        <title>Arsenicitalea aurantiaca gen. nov., sp. nov., a new member of the family Hyphomicrobiaceae, isolated from high-arsenic sediment.</title>
        <authorList>
            <person name="Mu Y."/>
            <person name="Zhou L."/>
            <person name="Zeng X.C."/>
            <person name="Liu L."/>
            <person name="Pan Y."/>
            <person name="Chen X."/>
            <person name="Wang J."/>
            <person name="Li S."/>
            <person name="Li W.J."/>
            <person name="Wang Y."/>
        </authorList>
    </citation>
    <scope>NUCLEOTIDE SEQUENCE [LARGE SCALE GENOMIC DNA]</scope>
    <source>
        <strain evidence="13 14">42-50</strain>
    </source>
</reference>
<comment type="caution">
    <text evidence="13">The sequence shown here is derived from an EMBL/GenBank/DDBJ whole genome shotgun (WGS) entry which is preliminary data.</text>
</comment>
<feature type="domain" description="ABC transmembrane type-1" evidence="12">
    <location>
        <begin position="72"/>
        <end position="263"/>
    </location>
</feature>
<evidence type="ECO:0000256" key="6">
    <source>
        <dbReference type="ARBA" id="ARBA00022597"/>
    </source>
</evidence>
<evidence type="ECO:0000256" key="10">
    <source>
        <dbReference type="ARBA" id="ARBA00041109"/>
    </source>
</evidence>
<sequence>MLRPKRLGIALFKTVMVAIIAIWSLLPIAMIFISSFKFDREIFAVPFRLGFTPTFSNYVALWEQWGGFFSGLVNSLIITVFATVLAVLASAIAGYAYSRNRHPVLSSSAFFLIFIRLIPPIVITLPLFPVVNQLRLNDTHLVLIILYAAFFVSLGTLVMRTFIDQIPIEIDEAAHIDGASRLQVLRRLILPLSGQGMVAVAVFVIVFSWNEYLFALIFTTANARTAPIVISEMIGAIEGVQWGVLFAATSIQLLPVLLFVILAQKQLVAGLTAGSTKG</sequence>
<keyword evidence="6" id="KW-0762">Sugar transport</keyword>
<feature type="transmembrane region" description="Helical" evidence="11">
    <location>
        <begin position="72"/>
        <end position="97"/>
    </location>
</feature>
<evidence type="ECO:0000256" key="2">
    <source>
        <dbReference type="ARBA" id="ARBA00004651"/>
    </source>
</evidence>
<feature type="transmembrane region" description="Helical" evidence="11">
    <location>
        <begin position="140"/>
        <end position="163"/>
    </location>
</feature>
<dbReference type="GO" id="GO:0055085">
    <property type="term" value="P:transmembrane transport"/>
    <property type="evidence" value="ECO:0007669"/>
    <property type="project" value="InterPro"/>
</dbReference>
<gene>
    <name evidence="13" type="ORF">EMQ25_02185</name>
</gene>
<dbReference type="InterPro" id="IPR050901">
    <property type="entry name" value="BP-dep_ABC_trans_perm"/>
</dbReference>
<comment type="function">
    <text evidence="1">Part of the ABC transporter complex MalEFGK involved in maltose/maltodextrin import. Probably responsible for the translocation of the substrate across the membrane.</text>
</comment>
<feature type="transmembrane region" description="Helical" evidence="11">
    <location>
        <begin position="242"/>
        <end position="263"/>
    </location>
</feature>
<keyword evidence="14" id="KW-1185">Reference proteome</keyword>
<dbReference type="PANTHER" id="PTHR32243">
    <property type="entry name" value="MALTOSE TRANSPORT SYSTEM PERMEASE-RELATED"/>
    <property type="match status" value="1"/>
</dbReference>
<feature type="transmembrane region" description="Helical" evidence="11">
    <location>
        <begin position="109"/>
        <end position="128"/>
    </location>
</feature>
<evidence type="ECO:0000313" key="13">
    <source>
        <dbReference type="EMBL" id="RUT34790.1"/>
    </source>
</evidence>
<dbReference type="SUPFAM" id="SSF161098">
    <property type="entry name" value="MetI-like"/>
    <property type="match status" value="1"/>
</dbReference>
<organism evidence="13 14">
    <name type="scientific">Arsenicitalea aurantiaca</name>
    <dbReference type="NCBI Taxonomy" id="1783274"/>
    <lineage>
        <taxon>Bacteria</taxon>
        <taxon>Pseudomonadati</taxon>
        <taxon>Pseudomonadota</taxon>
        <taxon>Alphaproteobacteria</taxon>
        <taxon>Hyphomicrobiales</taxon>
        <taxon>Devosiaceae</taxon>
        <taxon>Arsenicitalea</taxon>
    </lineage>
</organism>
<dbReference type="Gene3D" id="1.10.3720.10">
    <property type="entry name" value="MetI-like"/>
    <property type="match status" value="1"/>
</dbReference>
<keyword evidence="8 11" id="KW-1133">Transmembrane helix</keyword>
<proteinExistence type="inferred from homology"/>
<dbReference type="PANTHER" id="PTHR32243:SF50">
    <property type="entry name" value="MALTOSE_MALTODEXTRIN TRANSPORT SYSTEM PERMEASE PROTEIN MALG"/>
    <property type="match status" value="1"/>
</dbReference>
<evidence type="ECO:0000256" key="4">
    <source>
        <dbReference type="ARBA" id="ARBA00022448"/>
    </source>
</evidence>
<evidence type="ECO:0000256" key="11">
    <source>
        <dbReference type="RuleBase" id="RU363032"/>
    </source>
</evidence>
<keyword evidence="7 11" id="KW-0812">Transmembrane</keyword>
<evidence type="ECO:0000259" key="12">
    <source>
        <dbReference type="PROSITE" id="PS50928"/>
    </source>
</evidence>
<comment type="subcellular location">
    <subcellularLocation>
        <location evidence="2 11">Cell membrane</location>
        <topology evidence="2 11">Multi-pass membrane protein</topology>
    </subcellularLocation>
</comment>
<evidence type="ECO:0000256" key="1">
    <source>
        <dbReference type="ARBA" id="ARBA00002264"/>
    </source>
</evidence>
<dbReference type="Pfam" id="PF00528">
    <property type="entry name" value="BPD_transp_1"/>
    <property type="match status" value="1"/>
</dbReference>
<evidence type="ECO:0000256" key="9">
    <source>
        <dbReference type="ARBA" id="ARBA00023136"/>
    </source>
</evidence>
<keyword evidence="9 11" id="KW-0472">Membrane</keyword>